<dbReference type="PANTHER" id="PTHR11629:SF63">
    <property type="entry name" value="V-TYPE PROTON ATPASE SUBUNIT A"/>
    <property type="match status" value="1"/>
</dbReference>
<feature type="transmembrane region" description="Helical" evidence="8">
    <location>
        <begin position="600"/>
        <end position="616"/>
    </location>
</feature>
<evidence type="ECO:0000256" key="3">
    <source>
        <dbReference type="ARBA" id="ARBA00022448"/>
    </source>
</evidence>
<feature type="non-terminal residue" evidence="10">
    <location>
        <position position="639"/>
    </location>
</feature>
<dbReference type="GO" id="GO:0033179">
    <property type="term" value="C:proton-transporting V-type ATPase, V0 domain"/>
    <property type="evidence" value="ECO:0007669"/>
    <property type="project" value="InterPro"/>
</dbReference>
<reference evidence="10 11" key="1">
    <citation type="submission" date="2011-07" db="EMBL/GenBank/DDBJ databases">
        <authorList>
            <person name="Coyne R."/>
            <person name="Brami D."/>
            <person name="Johnson J."/>
            <person name="Hostetler J."/>
            <person name="Hannick L."/>
            <person name="Clark T."/>
            <person name="Cassidy-Hanley D."/>
            <person name="Inman J."/>
        </authorList>
    </citation>
    <scope>NUCLEOTIDE SEQUENCE [LARGE SCALE GENOMIC DNA]</scope>
    <source>
        <strain evidence="10 11">G5</strain>
    </source>
</reference>
<dbReference type="GO" id="GO:0051117">
    <property type="term" value="F:ATPase binding"/>
    <property type="evidence" value="ECO:0007669"/>
    <property type="project" value="TreeGrafter"/>
</dbReference>
<comment type="similarity">
    <text evidence="2 8">Belongs to the V-ATPase 116 kDa subunit family.</text>
</comment>
<dbReference type="eggNOG" id="KOG2189">
    <property type="taxonomic scope" value="Eukaryota"/>
</dbReference>
<dbReference type="GeneID" id="14907069"/>
<keyword evidence="5 8" id="KW-1133">Transmembrane helix</keyword>
<feature type="transmembrane region" description="Helical" evidence="8">
    <location>
        <begin position="400"/>
        <end position="416"/>
    </location>
</feature>
<feature type="domain" description="Serine aminopeptidase S33" evidence="9">
    <location>
        <begin position="309"/>
        <end position="557"/>
    </location>
</feature>
<evidence type="ECO:0000256" key="7">
    <source>
        <dbReference type="ARBA" id="ARBA00023136"/>
    </source>
</evidence>
<dbReference type="Gene3D" id="3.40.50.1820">
    <property type="entry name" value="alpha/beta hydrolase"/>
    <property type="match status" value="1"/>
</dbReference>
<evidence type="ECO:0000256" key="8">
    <source>
        <dbReference type="RuleBase" id="RU361189"/>
    </source>
</evidence>
<dbReference type="EMBL" id="GL983929">
    <property type="protein sequence ID" value="EGR30944.1"/>
    <property type="molecule type" value="Genomic_DNA"/>
</dbReference>
<dbReference type="GO" id="GO:0046961">
    <property type="term" value="F:proton-transporting ATPase activity, rotational mechanism"/>
    <property type="evidence" value="ECO:0007669"/>
    <property type="project" value="InterPro"/>
</dbReference>
<name>G0QV19_ICHMU</name>
<gene>
    <name evidence="10" type="ORF">IMG5_120760</name>
</gene>
<dbReference type="GO" id="GO:0007035">
    <property type="term" value="P:vacuolar acidification"/>
    <property type="evidence" value="ECO:0007669"/>
    <property type="project" value="TreeGrafter"/>
</dbReference>
<keyword evidence="3 8" id="KW-0813">Transport</keyword>
<keyword evidence="4 8" id="KW-0812">Transmembrane</keyword>
<dbReference type="AlphaFoldDB" id="G0QV19"/>
<dbReference type="InterPro" id="IPR029058">
    <property type="entry name" value="AB_hydrolase_fold"/>
</dbReference>
<dbReference type="OrthoDB" id="2498029at2759"/>
<comment type="subcellular location">
    <subcellularLocation>
        <location evidence="1">Membrane</location>
        <topology evidence="1">Multi-pass membrane protein</topology>
    </subcellularLocation>
</comment>
<dbReference type="PANTHER" id="PTHR11629">
    <property type="entry name" value="VACUOLAR PROTON ATPASES"/>
    <property type="match status" value="1"/>
</dbReference>
<evidence type="ECO:0000256" key="1">
    <source>
        <dbReference type="ARBA" id="ARBA00004141"/>
    </source>
</evidence>
<dbReference type="SUPFAM" id="SSF53474">
    <property type="entry name" value="alpha/beta-Hydrolases"/>
    <property type="match status" value="1"/>
</dbReference>
<keyword evidence="7 8" id="KW-0472">Membrane</keyword>
<evidence type="ECO:0000313" key="10">
    <source>
        <dbReference type="EMBL" id="EGR30944.1"/>
    </source>
</evidence>
<dbReference type="GO" id="GO:0016471">
    <property type="term" value="C:vacuolar proton-transporting V-type ATPase complex"/>
    <property type="evidence" value="ECO:0007669"/>
    <property type="project" value="TreeGrafter"/>
</dbReference>
<feature type="transmembrane region" description="Helical" evidence="8">
    <location>
        <begin position="201"/>
        <end position="220"/>
    </location>
</feature>
<evidence type="ECO:0000256" key="6">
    <source>
        <dbReference type="ARBA" id="ARBA00023065"/>
    </source>
</evidence>
<feature type="transmembrane region" description="Helical" evidence="8">
    <location>
        <begin position="46"/>
        <end position="66"/>
    </location>
</feature>
<evidence type="ECO:0000256" key="2">
    <source>
        <dbReference type="ARBA" id="ARBA00009904"/>
    </source>
</evidence>
<dbReference type="RefSeq" id="XP_004032531.1">
    <property type="nucleotide sequence ID" value="XM_004032483.1"/>
</dbReference>
<dbReference type="Pfam" id="PF12146">
    <property type="entry name" value="Hydrolase_4"/>
    <property type="match status" value="1"/>
</dbReference>
<dbReference type="Proteomes" id="UP000008983">
    <property type="component" value="Unassembled WGS sequence"/>
</dbReference>
<evidence type="ECO:0000313" key="11">
    <source>
        <dbReference type="Proteomes" id="UP000008983"/>
    </source>
</evidence>
<keyword evidence="11" id="KW-1185">Reference proteome</keyword>
<keyword evidence="8" id="KW-0375">Hydrogen ion transport</keyword>
<protein>
    <recommendedName>
        <fullName evidence="8">V-type proton ATPase subunit a</fullName>
    </recommendedName>
</protein>
<organism evidence="10 11">
    <name type="scientific">Ichthyophthirius multifiliis</name>
    <name type="common">White spot disease agent</name>
    <name type="synonym">Ich</name>
    <dbReference type="NCBI Taxonomy" id="5932"/>
    <lineage>
        <taxon>Eukaryota</taxon>
        <taxon>Sar</taxon>
        <taxon>Alveolata</taxon>
        <taxon>Ciliophora</taxon>
        <taxon>Intramacronucleata</taxon>
        <taxon>Oligohymenophorea</taxon>
        <taxon>Hymenostomatida</taxon>
        <taxon>Ophryoglenina</taxon>
        <taxon>Ichthyophthirius</taxon>
    </lineage>
</organism>
<evidence type="ECO:0000256" key="5">
    <source>
        <dbReference type="ARBA" id="ARBA00022989"/>
    </source>
</evidence>
<evidence type="ECO:0000256" key="4">
    <source>
        <dbReference type="ARBA" id="ARBA00022692"/>
    </source>
</evidence>
<sequence length="639" mass="74153">MDFMIFLKWSSDWSTYNNQPSIITLMINLPLKGADPGEVPLWGDGTIVSIICILIMLIPKPLLIYYDQKRKYKKVNKRGSRNQMQLQQQLRAFQQMNLLNANIDQVNNDHKDEHSDEEKDIEIQVHSNPQKDILQESEHKEEESLGELFIHQIIETIEFALGSISNTASYLRLWALSLAHEQLAEVFFEKGIKSSIENGDIVGLFFGFLIFAIATFGVLMCMDIMECFLHTLRLHWDLFNKFIKISDNNYNQPPPKNLQDNINQLFDQDKDKFIGEFVCDDYVIIRGYINGTGKQLRLYYTKLEPKQGKKATICIVHGFGEHSGRFLHIADRFAKVGFVVQLVDLRGFGYSGGPRGASTIEELHQDICTLLKQANKDLPLYLYGHSLGGQLVITLVMRNPLLNIAGVIITSALIGFPKDRKINFLKTFLLKSLGKKLEDIVVNSMIHPTALTKNDEYIKKCFGDRLMIPFLGMNMAKNILEGIEYVIPNAFKFQFPCIIIHGQKDMVTNHHDSIAFYNKCSRFFFLFFLYFFNINEISIDKTLKLFENGYHELQHDDEFEELIECIICWINQRYTNAKNFGLIGQIKCGLKRYNKKSRKYKFALFFLILIYIYYLYKFRQHSLFGKQQKKILLSPFLNL</sequence>
<evidence type="ECO:0000259" key="9">
    <source>
        <dbReference type="Pfam" id="PF12146"/>
    </source>
</evidence>
<dbReference type="InParanoid" id="G0QV19"/>
<keyword evidence="6 8" id="KW-0406">Ion transport</keyword>
<dbReference type="STRING" id="857967.G0QV19"/>
<proteinExistence type="inferred from homology"/>
<dbReference type="InterPro" id="IPR022742">
    <property type="entry name" value="Hydrolase_4"/>
</dbReference>
<dbReference type="Pfam" id="PF01496">
    <property type="entry name" value="V_ATPase_I"/>
    <property type="match status" value="1"/>
</dbReference>
<comment type="function">
    <text evidence="8">Essential component of the vacuolar proton pump (V-ATPase), a multimeric enzyme that catalyzes the translocation of protons across the membranes. Required for assembly and activity of the V-ATPase.</text>
</comment>
<dbReference type="InterPro" id="IPR002490">
    <property type="entry name" value="V-ATPase_116kDa_su"/>
</dbReference>
<dbReference type="eggNOG" id="KOG1455">
    <property type="taxonomic scope" value="Eukaryota"/>
</dbReference>
<accession>G0QV19</accession>